<dbReference type="InterPro" id="IPR027417">
    <property type="entry name" value="P-loop_NTPase"/>
</dbReference>
<dbReference type="PROSITE" id="PS51192">
    <property type="entry name" value="HELICASE_ATP_BIND_1"/>
    <property type="match status" value="1"/>
</dbReference>
<dbReference type="PANTHER" id="PTHR10799">
    <property type="entry name" value="SNF2/RAD54 HELICASE FAMILY"/>
    <property type="match status" value="1"/>
</dbReference>
<gene>
    <name evidence="7" type="ordered locus">Francci3_2408</name>
</gene>
<dbReference type="PhylomeDB" id="Q2JAB7"/>
<dbReference type="CDD" id="cd18012">
    <property type="entry name" value="DEXQc_arch_SWI2_SNF2"/>
    <property type="match status" value="1"/>
</dbReference>
<dbReference type="GO" id="GO:0005524">
    <property type="term" value="F:ATP binding"/>
    <property type="evidence" value="ECO:0007669"/>
    <property type="project" value="InterPro"/>
</dbReference>
<reference evidence="7 8" key="1">
    <citation type="journal article" date="2007" name="Genome Res.">
        <title>Genome characteristics of facultatively symbiotic Frankia sp. strains reflect host range and host plant biogeography.</title>
        <authorList>
            <person name="Normand P."/>
            <person name="Lapierre P."/>
            <person name="Tisa L.S."/>
            <person name="Gogarten J.P."/>
            <person name="Alloisio N."/>
            <person name="Bagnarol E."/>
            <person name="Bassi C.A."/>
            <person name="Berry A.M."/>
            <person name="Bickhart D.M."/>
            <person name="Choisne N."/>
            <person name="Couloux A."/>
            <person name="Cournoyer B."/>
            <person name="Cruveiller S."/>
            <person name="Daubin V."/>
            <person name="Demange N."/>
            <person name="Francino M.P."/>
            <person name="Goltsman E."/>
            <person name="Huang Y."/>
            <person name="Kopp O.R."/>
            <person name="Labarre L."/>
            <person name="Lapidus A."/>
            <person name="Lavire C."/>
            <person name="Marechal J."/>
            <person name="Martinez M."/>
            <person name="Mastronunzio J.E."/>
            <person name="Mullin B.C."/>
            <person name="Niemann J."/>
            <person name="Pujic P."/>
            <person name="Rawnsley T."/>
            <person name="Rouy Z."/>
            <person name="Schenowitz C."/>
            <person name="Sellstedt A."/>
            <person name="Tavares F."/>
            <person name="Tomkins J.P."/>
            <person name="Vallenet D."/>
            <person name="Valverde C."/>
            <person name="Wall L.G."/>
            <person name="Wang Y."/>
            <person name="Medigue C."/>
            <person name="Benson D.R."/>
        </authorList>
    </citation>
    <scope>NUCLEOTIDE SEQUENCE [LARGE SCALE GENOMIC DNA]</scope>
    <source>
        <strain evidence="8">DSM 45818 / CECT 9043 / CcI3</strain>
    </source>
</reference>
<evidence type="ECO:0000313" key="8">
    <source>
        <dbReference type="Proteomes" id="UP000001937"/>
    </source>
</evidence>
<name>Q2JAB7_FRACC</name>
<proteinExistence type="predicted"/>
<feature type="domain" description="Helicase C-terminal" evidence="6">
    <location>
        <begin position="1003"/>
        <end position="1163"/>
    </location>
</feature>
<sequence length="1163" mass="127740">MLSVSWQGPGTAGLRTAVSERSYARGVHYAQQSAVTRIDWDPDENTLQGRVRGSGGEVYATNAQFSGDGPSSWTFQYGSCTCPVGADCKHVVALVLTATTGATATASAATGAAAPGPSARRSGSSPRSARPRPAQPRPSRSAAWTEDLGELLGSSPAVGGGHGGAAGTTPLAVELSFTADPPAHGGGSELGLRVTARLVQPGRNGWVNAIGWDALNAAYQTREYQQPQVRLLQEFFAVYRAHEERYGYSYYSSYSSGGAKRLDLCAFESRQLWSMLDEAEAVGLRFVHARKKLGDVSRYGSAELCLNVTQDESTQSLVVAPLLHLGGTATDAAVFSFIGRDGHGVVYVDRAEVLTSDDHRDWHVRLARLAQPVPPRLQRMAVGNRSLRVPRSEESRFRAEFYPRLRRLAPVVSSDGSFEPPEVPPPALVLHASYGDDHELDLSWGWAYEVGGERIHVPLYATEPDGTEPDGTMLPAATPPAAEPDGLRDPRQEQDALRDVLAALDLPSGTAALLAGDQGSGLRPRVRLRGVDTMRATTELLPLLADRPGVAVEVSGDPAAYREAGDSLLIGLSTDDVVGETDWFDLGVTVTVEGRQVPFTDVFLALSQGQSHLLLADGAYFSLQKPELQSLRRLIEEARALQDSPGGPLRISRFQVGLWEELAGLGVVERQARSWRQQVTGLLELGAEGQLEQEPPATLAATLRSYQLDGFRWLAFLWKYRLGGVLADDMGLGKTLQTLALVCHARQADPELAPFLVVAPTSVVSNWAAEAARFAPGLRTVAIRDTQRRRGEALDEAVSGADLVITSYTLFRLEHEEYASLAWSGLILDEAQMIKNHQAKAYRCARLLPAPFKLAVTGTPMENNLMELWSLLSVAAPGLFPNPIRFRDYYARPVEKQNDVELLAQLRRRIRPLMMRRTKEQVAPELPPKQEQVLEVDLHPRHRRLYQTYLQRERQKVLGLVDDMNRNRFTILRSLTLLRQLSLHAGLVDDHHADLPCAKIDALFEQLTDVVDSGHRALVFSQFTGFLGKVRERLSALGVEHCYLDGRTRDRSTVLERFKTGSAPVFLVSLKAGGFGLNLTEADYCFLLDPWWNPATEEQAVDRTHRIGQSRNVMVYRLVARDTIEEKVMAMKDRKARLFSSVMDDGDVFSSTLDADDIRELFA</sequence>
<dbReference type="Proteomes" id="UP000001937">
    <property type="component" value="Chromosome"/>
</dbReference>
<dbReference type="SUPFAM" id="SSF52540">
    <property type="entry name" value="P-loop containing nucleoside triphosphate hydrolases"/>
    <property type="match status" value="2"/>
</dbReference>
<dbReference type="CDD" id="cd18793">
    <property type="entry name" value="SF2_C_SNF"/>
    <property type="match status" value="1"/>
</dbReference>
<evidence type="ECO:0000256" key="3">
    <source>
        <dbReference type="SAM" id="MobiDB-lite"/>
    </source>
</evidence>
<dbReference type="RefSeq" id="WP_011436820.1">
    <property type="nucleotide sequence ID" value="NC_007777.1"/>
</dbReference>
<dbReference type="GO" id="GO:0008270">
    <property type="term" value="F:zinc ion binding"/>
    <property type="evidence" value="ECO:0007669"/>
    <property type="project" value="UniProtKB-KW"/>
</dbReference>
<feature type="domain" description="SWIM-type" evidence="4">
    <location>
        <begin position="59"/>
        <end position="99"/>
    </location>
</feature>
<feature type="domain" description="Helicase ATP-binding" evidence="5">
    <location>
        <begin position="715"/>
        <end position="878"/>
    </location>
</feature>
<dbReference type="HOGENOM" id="CLU_000315_21_0_11"/>
<dbReference type="STRING" id="106370.Francci3_2408"/>
<keyword evidence="1" id="KW-0378">Hydrolase</keyword>
<keyword evidence="2" id="KW-0863">Zinc-finger</keyword>
<keyword evidence="2" id="KW-0479">Metal-binding</keyword>
<dbReference type="eggNOG" id="COG0553">
    <property type="taxonomic scope" value="Bacteria"/>
</dbReference>
<keyword evidence="2" id="KW-0862">Zinc</keyword>
<dbReference type="Gene3D" id="3.40.50.300">
    <property type="entry name" value="P-loop containing nucleotide triphosphate hydrolases"/>
    <property type="match status" value="1"/>
</dbReference>
<dbReference type="eggNOG" id="COG4715">
    <property type="taxonomic scope" value="Bacteria"/>
</dbReference>
<dbReference type="KEGG" id="fra:Francci3_2408"/>
<dbReference type="PROSITE" id="PS50966">
    <property type="entry name" value="ZF_SWIM"/>
    <property type="match status" value="1"/>
</dbReference>
<dbReference type="SMART" id="SM00487">
    <property type="entry name" value="DEXDc"/>
    <property type="match status" value="1"/>
</dbReference>
<protein>
    <submittedName>
        <fullName evidence="7">SNF2-related</fullName>
    </submittedName>
</protein>
<dbReference type="PROSITE" id="PS51194">
    <property type="entry name" value="HELICASE_CTER"/>
    <property type="match status" value="1"/>
</dbReference>
<evidence type="ECO:0000256" key="1">
    <source>
        <dbReference type="ARBA" id="ARBA00022801"/>
    </source>
</evidence>
<dbReference type="AlphaFoldDB" id="Q2JAB7"/>
<evidence type="ECO:0000313" key="7">
    <source>
        <dbReference type="EMBL" id="ABD11775.1"/>
    </source>
</evidence>
<dbReference type="EMBL" id="CP000249">
    <property type="protein sequence ID" value="ABD11775.1"/>
    <property type="molecule type" value="Genomic_DNA"/>
</dbReference>
<feature type="region of interest" description="Disordered" evidence="3">
    <location>
        <begin position="464"/>
        <end position="491"/>
    </location>
</feature>
<dbReference type="InterPro" id="IPR049730">
    <property type="entry name" value="SNF2/RAD54-like_C"/>
</dbReference>
<dbReference type="InterPro" id="IPR007527">
    <property type="entry name" value="Znf_SWIM"/>
</dbReference>
<dbReference type="InterPro" id="IPR014001">
    <property type="entry name" value="Helicase_ATP-bd"/>
</dbReference>
<evidence type="ECO:0000259" key="6">
    <source>
        <dbReference type="PROSITE" id="PS51194"/>
    </source>
</evidence>
<dbReference type="InterPro" id="IPR038718">
    <property type="entry name" value="SNF2-like_sf"/>
</dbReference>
<dbReference type="Pfam" id="PF00176">
    <property type="entry name" value="SNF2-rel_dom"/>
    <property type="match status" value="1"/>
</dbReference>
<keyword evidence="8" id="KW-1185">Reference proteome</keyword>
<dbReference type="InterPro" id="IPR001650">
    <property type="entry name" value="Helicase_C-like"/>
</dbReference>
<dbReference type="GO" id="GO:0016787">
    <property type="term" value="F:hydrolase activity"/>
    <property type="evidence" value="ECO:0007669"/>
    <property type="project" value="UniProtKB-KW"/>
</dbReference>
<feature type="region of interest" description="Disordered" evidence="3">
    <location>
        <begin position="106"/>
        <end position="143"/>
    </location>
</feature>
<dbReference type="Pfam" id="PF00271">
    <property type="entry name" value="Helicase_C"/>
    <property type="match status" value="1"/>
</dbReference>
<dbReference type="OrthoDB" id="9760715at2"/>
<organism evidence="7 8">
    <name type="scientific">Frankia casuarinae (strain DSM 45818 / CECT 9043 / HFP020203 / CcI3)</name>
    <dbReference type="NCBI Taxonomy" id="106370"/>
    <lineage>
        <taxon>Bacteria</taxon>
        <taxon>Bacillati</taxon>
        <taxon>Actinomycetota</taxon>
        <taxon>Actinomycetes</taxon>
        <taxon>Frankiales</taxon>
        <taxon>Frankiaceae</taxon>
        <taxon>Frankia</taxon>
    </lineage>
</organism>
<accession>Q2JAB7</accession>
<evidence type="ECO:0000259" key="4">
    <source>
        <dbReference type="PROSITE" id="PS50966"/>
    </source>
</evidence>
<dbReference type="InterPro" id="IPR000330">
    <property type="entry name" value="SNF2_N"/>
</dbReference>
<evidence type="ECO:0000256" key="2">
    <source>
        <dbReference type="PROSITE-ProRule" id="PRU00325"/>
    </source>
</evidence>
<dbReference type="SMART" id="SM00490">
    <property type="entry name" value="HELICc"/>
    <property type="match status" value="1"/>
</dbReference>
<dbReference type="Gene3D" id="3.40.50.10810">
    <property type="entry name" value="Tandem AAA-ATPase domain"/>
    <property type="match status" value="1"/>
</dbReference>
<evidence type="ECO:0000259" key="5">
    <source>
        <dbReference type="PROSITE" id="PS51192"/>
    </source>
</evidence>